<accession>A0A833XPJ4</accession>
<reference evidence="2" key="1">
    <citation type="submission" date="2015-10" db="EMBL/GenBank/DDBJ databases">
        <authorList>
            <person name="Martinez-Garcia P.J."/>
            <person name="Crepeau M.W."/>
            <person name="Puiu D."/>
            <person name="Gonzalez-Ibeas D."/>
            <person name="Whalen J."/>
            <person name="Stevens K."/>
            <person name="Paul R."/>
            <person name="Butterfield T."/>
            <person name="Britton M."/>
            <person name="Reagan R."/>
            <person name="Chakraborty S."/>
            <person name="Walawage S.L."/>
            <person name="Vasquez-Gross H.A."/>
            <person name="Cardeno C."/>
            <person name="Famula R."/>
            <person name="Pratt K."/>
            <person name="Kuruganti S."/>
            <person name="Aradhya M.K."/>
            <person name="Leslie C.A."/>
            <person name="Dandekar A.M."/>
            <person name="Salzberg S.L."/>
            <person name="Wegrzyn J.L."/>
            <person name="Langley C.H."/>
            <person name="Neale D.B."/>
        </authorList>
    </citation>
    <scope>NUCLEOTIDE SEQUENCE</scope>
    <source>
        <tissue evidence="2">Leaves</tissue>
    </source>
</reference>
<dbReference type="InterPro" id="IPR044821">
    <property type="entry name" value="At1g28695/At4g15970-like"/>
</dbReference>
<evidence type="ECO:0000259" key="1">
    <source>
        <dbReference type="Pfam" id="PF03407"/>
    </source>
</evidence>
<proteinExistence type="predicted"/>
<dbReference type="Pfam" id="PF03407">
    <property type="entry name" value="Nucleotid_trans"/>
    <property type="match status" value="1"/>
</dbReference>
<dbReference type="PANTHER" id="PTHR46038:SF38">
    <property type="entry name" value="GLYCOSYLTRANSFERASE-RELATED"/>
    <property type="match status" value="1"/>
</dbReference>
<sequence>MCLDVTHKFCLISSINYQDTDIMWLRDPFQHFYSEADFQIACDQFYGNSYDVNNRPNGGFNFVKSNNRTIQFYKFWYTSREAYPGKHDQDVLNMIKGDPFITNIGLKMRFLDTAYFGGFCEPSRDLNRVCTMHANCCIGLENKVHDLRILLDDWKKYMSLLPNMTASPPSSWSVPQACRASFNHLPKNKTPGLGNR</sequence>
<comment type="caution">
    <text evidence="2">The sequence shown here is derived from an EMBL/GenBank/DDBJ whole genome shotgun (WGS) entry which is preliminary data.</text>
</comment>
<dbReference type="AlphaFoldDB" id="A0A833XPJ4"/>
<name>A0A833XPJ4_JUGRE</name>
<dbReference type="EMBL" id="LIHL02000006">
    <property type="protein sequence ID" value="KAF5469287.1"/>
    <property type="molecule type" value="Genomic_DNA"/>
</dbReference>
<protein>
    <recommendedName>
        <fullName evidence="1">Nucleotide-diphospho-sugar transferase domain-containing protein</fullName>
    </recommendedName>
</protein>
<reference evidence="2" key="2">
    <citation type="submission" date="2020-03" db="EMBL/GenBank/DDBJ databases">
        <title>Walnut 2.0.</title>
        <authorList>
            <person name="Marrano A."/>
            <person name="Britton M."/>
            <person name="Zimin A.V."/>
            <person name="Zaini P.A."/>
            <person name="Workman R."/>
            <person name="Puiu D."/>
            <person name="Bianco L."/>
            <person name="Allen B.J."/>
            <person name="Troggio M."/>
            <person name="Leslie C.A."/>
            <person name="Timp W."/>
            <person name="Dendekar A."/>
            <person name="Salzberg S.L."/>
            <person name="Neale D.B."/>
        </authorList>
    </citation>
    <scope>NUCLEOTIDE SEQUENCE</scope>
    <source>
        <tissue evidence="2">Leaves</tissue>
    </source>
</reference>
<dbReference type="InterPro" id="IPR005069">
    <property type="entry name" value="Nucl-diP-sugar_transferase"/>
</dbReference>
<feature type="domain" description="Nucleotide-diphospho-sugar transferase" evidence="1">
    <location>
        <begin position="18"/>
        <end position="147"/>
    </location>
</feature>
<dbReference type="PANTHER" id="PTHR46038">
    <property type="entry name" value="EXPRESSED PROTEIN-RELATED"/>
    <property type="match status" value="1"/>
</dbReference>
<gene>
    <name evidence="2" type="ORF">F2P56_013371</name>
</gene>
<dbReference type="Gramene" id="Jr06_16910_p1">
    <property type="protein sequence ID" value="cds.Jr06_16910_p1"/>
    <property type="gene ID" value="Jr06_16910"/>
</dbReference>
<organism evidence="2 3">
    <name type="scientific">Juglans regia</name>
    <name type="common">English walnut</name>
    <dbReference type="NCBI Taxonomy" id="51240"/>
    <lineage>
        <taxon>Eukaryota</taxon>
        <taxon>Viridiplantae</taxon>
        <taxon>Streptophyta</taxon>
        <taxon>Embryophyta</taxon>
        <taxon>Tracheophyta</taxon>
        <taxon>Spermatophyta</taxon>
        <taxon>Magnoliopsida</taxon>
        <taxon>eudicotyledons</taxon>
        <taxon>Gunneridae</taxon>
        <taxon>Pentapetalae</taxon>
        <taxon>rosids</taxon>
        <taxon>fabids</taxon>
        <taxon>Fagales</taxon>
        <taxon>Juglandaceae</taxon>
        <taxon>Juglans</taxon>
    </lineage>
</organism>
<evidence type="ECO:0000313" key="3">
    <source>
        <dbReference type="Proteomes" id="UP000619265"/>
    </source>
</evidence>
<evidence type="ECO:0000313" key="2">
    <source>
        <dbReference type="EMBL" id="KAF5469287.1"/>
    </source>
</evidence>
<dbReference type="Proteomes" id="UP000619265">
    <property type="component" value="Unassembled WGS sequence"/>
</dbReference>